<dbReference type="InterPro" id="IPR001387">
    <property type="entry name" value="Cro/C1-type_HTH"/>
</dbReference>
<dbReference type="GO" id="GO:0003677">
    <property type="term" value="F:DNA binding"/>
    <property type="evidence" value="ECO:0007669"/>
    <property type="project" value="InterPro"/>
</dbReference>
<dbReference type="KEGG" id="shg:Sph21_0254"/>
<protein>
    <submittedName>
        <fullName evidence="2">Helix-turn-helix domain protein</fullName>
    </submittedName>
</protein>
<accession>F4C125</accession>
<dbReference type="PROSITE" id="PS50943">
    <property type="entry name" value="HTH_CROC1"/>
    <property type="match status" value="1"/>
</dbReference>
<dbReference type="PATRIC" id="fig|743722.3.peg.274"/>
<reference evidence="2" key="1">
    <citation type="submission" date="2011-03" db="EMBL/GenBank/DDBJ databases">
        <title>Complete sequence of Sphingobacterium sp. 21.</title>
        <authorList>
            <consortium name="US DOE Joint Genome Institute"/>
            <person name="Lucas S."/>
            <person name="Copeland A."/>
            <person name="Lapidus A."/>
            <person name="Cheng J.-F."/>
            <person name="Goodwin L."/>
            <person name="Pitluck S."/>
            <person name="Davenport K."/>
            <person name="Detter J.C."/>
            <person name="Han C."/>
            <person name="Tapia R."/>
            <person name="Land M."/>
            <person name="Hauser L."/>
            <person name="Kyrpides N."/>
            <person name="Ivanova N."/>
            <person name="Ovchinnikova G."/>
            <person name="Pagani I."/>
            <person name="Siebers A.K."/>
            <person name="Allgaier M."/>
            <person name="Thelen M.P."/>
            <person name="Hugenholtz P."/>
            <person name="Woyke T."/>
        </authorList>
    </citation>
    <scope>NUCLEOTIDE SEQUENCE</scope>
    <source>
        <strain evidence="2">21</strain>
    </source>
</reference>
<dbReference type="EMBL" id="CP002584">
    <property type="protein sequence ID" value="ADZ76836.1"/>
    <property type="molecule type" value="Genomic_DNA"/>
</dbReference>
<dbReference type="Pfam" id="PF01381">
    <property type="entry name" value="HTH_3"/>
    <property type="match status" value="1"/>
</dbReference>
<dbReference type="SUPFAM" id="SSF47413">
    <property type="entry name" value="lambda repressor-like DNA-binding domains"/>
    <property type="match status" value="1"/>
</dbReference>
<organism evidence="2">
    <name type="scientific">Sphingobacterium sp. (strain 21)</name>
    <dbReference type="NCBI Taxonomy" id="743722"/>
    <lineage>
        <taxon>Bacteria</taxon>
        <taxon>Pseudomonadati</taxon>
        <taxon>Bacteroidota</taxon>
        <taxon>Sphingobacteriia</taxon>
        <taxon>Sphingobacteriales</taxon>
        <taxon>Sphingobacteriaceae</taxon>
        <taxon>Sphingobacterium</taxon>
    </lineage>
</organism>
<dbReference type="InterPro" id="IPR010982">
    <property type="entry name" value="Lambda_DNA-bd_dom_sf"/>
</dbReference>
<dbReference type="CDD" id="cd00093">
    <property type="entry name" value="HTH_XRE"/>
    <property type="match status" value="1"/>
</dbReference>
<dbReference type="eggNOG" id="COG1396">
    <property type="taxonomic scope" value="Bacteria"/>
</dbReference>
<dbReference type="Gene3D" id="1.10.260.40">
    <property type="entry name" value="lambda repressor-like DNA-binding domains"/>
    <property type="match status" value="1"/>
</dbReference>
<evidence type="ECO:0000259" key="1">
    <source>
        <dbReference type="PROSITE" id="PS50943"/>
    </source>
</evidence>
<sequence length="87" mass="10033">MAYFVCMSQKEISPSEDEDLRKLGERIKALRIKAGYANYEKFANAHDLARAQYGRYEAGENLQYKSLLKVMKALNVTPKEFFSEGFD</sequence>
<dbReference type="SMART" id="SM00530">
    <property type="entry name" value="HTH_XRE"/>
    <property type="match status" value="1"/>
</dbReference>
<dbReference type="STRING" id="743722.Sph21_0254"/>
<name>F4C125_SPHS2</name>
<feature type="domain" description="HTH cro/C1-type" evidence="1">
    <location>
        <begin position="47"/>
        <end position="81"/>
    </location>
</feature>
<evidence type="ECO:0000313" key="2">
    <source>
        <dbReference type="EMBL" id="ADZ76836.1"/>
    </source>
</evidence>
<gene>
    <name evidence="2" type="ordered locus">Sph21_0254</name>
</gene>
<proteinExistence type="predicted"/>
<dbReference type="AlphaFoldDB" id="F4C125"/>
<dbReference type="HOGENOM" id="CLU_185896_0_0_10"/>